<gene>
    <name evidence="1" type="ORF">ACFQQA_17945</name>
</gene>
<dbReference type="RefSeq" id="WP_198515526.1">
    <property type="nucleotide sequence ID" value="NZ_JBHTBD010000014.1"/>
</dbReference>
<keyword evidence="2" id="KW-1185">Reference proteome</keyword>
<evidence type="ECO:0000313" key="1">
    <source>
        <dbReference type="EMBL" id="MFC7296603.1"/>
    </source>
</evidence>
<protein>
    <submittedName>
        <fullName evidence="1">Uncharacterized protein</fullName>
    </submittedName>
</protein>
<dbReference type="Proteomes" id="UP001596506">
    <property type="component" value="Unassembled WGS sequence"/>
</dbReference>
<dbReference type="PROSITE" id="PS51257">
    <property type="entry name" value="PROKAR_LIPOPROTEIN"/>
    <property type="match status" value="1"/>
</dbReference>
<organism evidence="1 2">
    <name type="scientific">Marinobacter aromaticivorans</name>
    <dbReference type="NCBI Taxonomy" id="1494078"/>
    <lineage>
        <taxon>Bacteria</taxon>
        <taxon>Pseudomonadati</taxon>
        <taxon>Pseudomonadota</taxon>
        <taxon>Gammaproteobacteria</taxon>
        <taxon>Pseudomonadales</taxon>
        <taxon>Marinobacteraceae</taxon>
        <taxon>Marinobacter</taxon>
    </lineage>
</organism>
<sequence>MIALFVRHLHQLFLVLDAIGQGAFMIIGCNVAPKLGYDNMAVMAGT</sequence>
<proteinExistence type="predicted"/>
<name>A0ABW2IZY2_9GAMM</name>
<dbReference type="EMBL" id="JBHTBD010000014">
    <property type="protein sequence ID" value="MFC7296603.1"/>
    <property type="molecule type" value="Genomic_DNA"/>
</dbReference>
<evidence type="ECO:0000313" key="2">
    <source>
        <dbReference type="Proteomes" id="UP001596506"/>
    </source>
</evidence>
<accession>A0ABW2IZY2</accession>
<reference evidence="2" key="1">
    <citation type="journal article" date="2019" name="Int. J. Syst. Evol. Microbiol.">
        <title>The Global Catalogue of Microorganisms (GCM) 10K type strain sequencing project: providing services to taxonomists for standard genome sequencing and annotation.</title>
        <authorList>
            <consortium name="The Broad Institute Genomics Platform"/>
            <consortium name="The Broad Institute Genome Sequencing Center for Infectious Disease"/>
            <person name="Wu L."/>
            <person name="Ma J."/>
        </authorList>
    </citation>
    <scope>NUCLEOTIDE SEQUENCE [LARGE SCALE GENOMIC DNA]</scope>
    <source>
        <strain evidence="2">CCUG 60559</strain>
    </source>
</reference>
<comment type="caution">
    <text evidence="1">The sequence shown here is derived from an EMBL/GenBank/DDBJ whole genome shotgun (WGS) entry which is preliminary data.</text>
</comment>